<name>A0A1T4XP55_9MICO</name>
<organism evidence="5 6">
    <name type="scientific">Agreia bicolorata</name>
    <dbReference type="NCBI Taxonomy" id="110935"/>
    <lineage>
        <taxon>Bacteria</taxon>
        <taxon>Bacillati</taxon>
        <taxon>Actinomycetota</taxon>
        <taxon>Actinomycetes</taxon>
        <taxon>Micrococcales</taxon>
        <taxon>Microbacteriaceae</taxon>
        <taxon>Agreia</taxon>
    </lineage>
</organism>
<dbReference type="Pfam" id="PF00842">
    <property type="entry name" value="Ala_racemase_C"/>
    <property type="match status" value="1"/>
</dbReference>
<evidence type="ECO:0000256" key="3">
    <source>
        <dbReference type="ARBA" id="ARBA00023235"/>
    </source>
</evidence>
<dbReference type="Gene3D" id="2.40.37.10">
    <property type="entry name" value="Lyase, Ornithine Decarboxylase, Chain A, domain 1"/>
    <property type="match status" value="1"/>
</dbReference>
<keyword evidence="2" id="KW-0663">Pyridoxal phosphate</keyword>
<protein>
    <submittedName>
        <fullName evidence="5">Alanine racemase, N-terminal domain</fullName>
    </submittedName>
</protein>
<accession>A0A1T4XP55</accession>
<dbReference type="InterPro" id="IPR011079">
    <property type="entry name" value="Ala_racemase_C"/>
</dbReference>
<keyword evidence="3" id="KW-0413">Isomerase</keyword>
<dbReference type="GO" id="GO:0008784">
    <property type="term" value="F:alanine racemase activity"/>
    <property type="evidence" value="ECO:0007669"/>
    <property type="project" value="TreeGrafter"/>
</dbReference>
<evidence type="ECO:0000256" key="1">
    <source>
        <dbReference type="ARBA" id="ARBA00001933"/>
    </source>
</evidence>
<evidence type="ECO:0000256" key="2">
    <source>
        <dbReference type="ARBA" id="ARBA00022898"/>
    </source>
</evidence>
<dbReference type="PANTHER" id="PTHR30511:SF0">
    <property type="entry name" value="ALANINE RACEMASE, CATABOLIC-RELATED"/>
    <property type="match status" value="1"/>
</dbReference>
<feature type="domain" description="Alanine racemase C-terminal" evidence="4">
    <location>
        <begin position="125"/>
        <end position="252"/>
    </location>
</feature>
<gene>
    <name evidence="5" type="ORF">SAMN06295879_1471</name>
</gene>
<reference evidence="6" key="1">
    <citation type="submission" date="2017-02" db="EMBL/GenBank/DDBJ databases">
        <authorList>
            <person name="Varghese N."/>
            <person name="Submissions S."/>
        </authorList>
    </citation>
    <scope>NUCLEOTIDE SEQUENCE [LARGE SCALE GENOMIC DNA]</scope>
    <source>
        <strain evidence="6">VKM Ac-2052</strain>
    </source>
</reference>
<dbReference type="RefSeq" id="WP_078713887.1">
    <property type="nucleotide sequence ID" value="NZ_FUYG01000003.1"/>
</dbReference>
<dbReference type="Pfam" id="PF01168">
    <property type="entry name" value="Ala_racemase_N"/>
    <property type="match status" value="1"/>
</dbReference>
<dbReference type="GO" id="GO:0030170">
    <property type="term" value="F:pyridoxal phosphate binding"/>
    <property type="evidence" value="ECO:0007669"/>
    <property type="project" value="TreeGrafter"/>
</dbReference>
<dbReference type="AlphaFoldDB" id="A0A1T4XP55"/>
<dbReference type="PANTHER" id="PTHR30511">
    <property type="entry name" value="ALANINE RACEMASE"/>
    <property type="match status" value="1"/>
</dbReference>
<dbReference type="InterPro" id="IPR009006">
    <property type="entry name" value="Ala_racemase/Decarboxylase_C"/>
</dbReference>
<dbReference type="SUPFAM" id="SSF51419">
    <property type="entry name" value="PLP-binding barrel"/>
    <property type="match status" value="1"/>
</dbReference>
<proteinExistence type="predicted"/>
<comment type="cofactor">
    <cofactor evidence="1">
        <name>pyridoxal 5'-phosphate</name>
        <dbReference type="ChEBI" id="CHEBI:597326"/>
    </cofactor>
</comment>
<evidence type="ECO:0000259" key="4">
    <source>
        <dbReference type="SMART" id="SM01005"/>
    </source>
</evidence>
<sequence>MTPPATPADTPIRGREATIDLDAFRTNVSILAARTVGGPLVIDMTADAYGHGLVPLARVAAESGADILSVRDQGDAESIADAGIGIDVRCWHTTRFSVPPAGSGIAAFGFGMDLTDGAPTGVVPVMTVSAPVLSVKRVPEGHGVSYGFVYRTPKETTLALVPVGYADGIPRGATGSGRMAINGRQYPIAGRIAMDQVVLDVGDATVVPGDRAIVFGPGLEAEPTAADWAANSGSTAGEILARIGRRVPRRYIDREVAR</sequence>
<dbReference type="InterPro" id="IPR029066">
    <property type="entry name" value="PLP-binding_barrel"/>
</dbReference>
<dbReference type="EMBL" id="FUYG01000003">
    <property type="protein sequence ID" value="SKA91322.1"/>
    <property type="molecule type" value="Genomic_DNA"/>
</dbReference>
<dbReference type="SUPFAM" id="SSF50621">
    <property type="entry name" value="Alanine racemase C-terminal domain-like"/>
    <property type="match status" value="1"/>
</dbReference>
<evidence type="ECO:0000313" key="5">
    <source>
        <dbReference type="EMBL" id="SKA91322.1"/>
    </source>
</evidence>
<dbReference type="GO" id="GO:0030632">
    <property type="term" value="P:D-alanine biosynthetic process"/>
    <property type="evidence" value="ECO:0007669"/>
    <property type="project" value="TreeGrafter"/>
</dbReference>
<evidence type="ECO:0000313" key="6">
    <source>
        <dbReference type="Proteomes" id="UP000189735"/>
    </source>
</evidence>
<dbReference type="Proteomes" id="UP000189735">
    <property type="component" value="Unassembled WGS sequence"/>
</dbReference>
<dbReference type="SMART" id="SM01005">
    <property type="entry name" value="Ala_racemase_C"/>
    <property type="match status" value="1"/>
</dbReference>
<dbReference type="InterPro" id="IPR000821">
    <property type="entry name" value="Ala_racemase"/>
</dbReference>
<dbReference type="GO" id="GO:0005829">
    <property type="term" value="C:cytosol"/>
    <property type="evidence" value="ECO:0007669"/>
    <property type="project" value="TreeGrafter"/>
</dbReference>
<dbReference type="Gene3D" id="3.20.20.10">
    <property type="entry name" value="Alanine racemase"/>
    <property type="match status" value="1"/>
</dbReference>
<dbReference type="InterPro" id="IPR001608">
    <property type="entry name" value="Ala_racemase_N"/>
</dbReference>